<comment type="similarity">
    <text evidence="1">Belongs to the plant acyltransferase family.</text>
</comment>
<reference evidence="2 3" key="1">
    <citation type="submission" date="2024-09" db="EMBL/GenBank/DDBJ databases">
        <title>Chromosome-scale assembly of Riccia sorocarpa.</title>
        <authorList>
            <person name="Paukszto L."/>
        </authorList>
    </citation>
    <scope>NUCLEOTIDE SEQUENCE [LARGE SCALE GENOMIC DNA]</scope>
    <source>
        <strain evidence="2">LP-2024</strain>
        <tissue evidence="2">Aerial parts of the thallus</tissue>
    </source>
</reference>
<comment type="caution">
    <text evidence="2">The sequence shown here is derived from an EMBL/GenBank/DDBJ whole genome shotgun (WGS) entry which is preliminary data.</text>
</comment>
<keyword evidence="3" id="KW-1185">Reference proteome</keyword>
<dbReference type="EMBL" id="JBJQOH010000004">
    <property type="protein sequence ID" value="KAL3688545.1"/>
    <property type="molecule type" value="Genomic_DNA"/>
</dbReference>
<sequence>MMASVVTKHVVFPFESSNLHKEETIILSNNDQVMPRVHTRMSYFFTPSSTDEKDFMSTEVLIESLGQALAVFWPAAGKFSERANAGLDIECGTEGVEFLEVTFEGNFTDELGDHQPKAELNSLVPSDLPAMATPVSQTPLLKVQLSRFKCGKVCLTIAMHHLVCDGKGVTDFMTTWADIASGKGISATPHLDRSLLQARDPPRPSFEHIEYSTLPPPAPSAFPTMVARLFEFSPERIQDLKEEANRGRKGISFTGFDAIAGHAWKCVTKARGIEKNKHVKLGFAIDGRKRFAPPLPATYFGNVNFYGVARTTAGDLLSEPLSHAAGCVNEAKMRVNDEYMRSALDWVELQGSPLNIFPGFDFFCSSDLALTSWSSFPVYETDFGWGKPTFFGIPAAGWDGLVIFLPSQYGPDYVNVMVGLREEHMTNLLGDPSF</sequence>
<dbReference type="InterPro" id="IPR023213">
    <property type="entry name" value="CAT-like_dom_sf"/>
</dbReference>
<dbReference type="PANTHER" id="PTHR31642">
    <property type="entry name" value="TRICHOTHECENE 3-O-ACETYLTRANSFERASE"/>
    <property type="match status" value="1"/>
</dbReference>
<accession>A0ABD3HAL0</accession>
<name>A0ABD3HAL0_9MARC</name>
<protein>
    <submittedName>
        <fullName evidence="2">Uncharacterized protein</fullName>
    </submittedName>
</protein>
<dbReference type="PANTHER" id="PTHR31642:SF328">
    <property type="entry name" value="BAHD FAMILY ACYLTRANSFERASE"/>
    <property type="match status" value="1"/>
</dbReference>
<organism evidence="2 3">
    <name type="scientific">Riccia sorocarpa</name>
    <dbReference type="NCBI Taxonomy" id="122646"/>
    <lineage>
        <taxon>Eukaryota</taxon>
        <taxon>Viridiplantae</taxon>
        <taxon>Streptophyta</taxon>
        <taxon>Embryophyta</taxon>
        <taxon>Marchantiophyta</taxon>
        <taxon>Marchantiopsida</taxon>
        <taxon>Marchantiidae</taxon>
        <taxon>Marchantiales</taxon>
        <taxon>Ricciaceae</taxon>
        <taxon>Riccia</taxon>
    </lineage>
</organism>
<proteinExistence type="inferred from homology"/>
<evidence type="ECO:0000256" key="1">
    <source>
        <dbReference type="ARBA" id="ARBA00009861"/>
    </source>
</evidence>
<dbReference type="Gene3D" id="3.30.559.10">
    <property type="entry name" value="Chloramphenicol acetyltransferase-like domain"/>
    <property type="match status" value="2"/>
</dbReference>
<dbReference type="InterPro" id="IPR050317">
    <property type="entry name" value="Plant_Fungal_Acyltransferase"/>
</dbReference>
<dbReference type="Pfam" id="PF02458">
    <property type="entry name" value="Transferase"/>
    <property type="match status" value="1"/>
</dbReference>
<evidence type="ECO:0000313" key="2">
    <source>
        <dbReference type="EMBL" id="KAL3688545.1"/>
    </source>
</evidence>
<evidence type="ECO:0000313" key="3">
    <source>
        <dbReference type="Proteomes" id="UP001633002"/>
    </source>
</evidence>
<dbReference type="AlphaFoldDB" id="A0ABD3HAL0"/>
<gene>
    <name evidence="2" type="ORF">R1sor_014854</name>
</gene>
<dbReference type="Proteomes" id="UP001633002">
    <property type="component" value="Unassembled WGS sequence"/>
</dbReference>